<dbReference type="InterPro" id="IPR017871">
    <property type="entry name" value="ABC_transporter-like_CS"/>
</dbReference>
<dbReference type="Gene3D" id="3.40.50.300">
    <property type="entry name" value="P-loop containing nucleotide triphosphate hydrolases"/>
    <property type="match status" value="1"/>
</dbReference>
<organism evidence="6 7">
    <name type="scientific">Pyramidobacter porci</name>
    <dbReference type="NCBI Taxonomy" id="2605789"/>
    <lineage>
        <taxon>Bacteria</taxon>
        <taxon>Thermotogati</taxon>
        <taxon>Synergistota</taxon>
        <taxon>Synergistia</taxon>
        <taxon>Synergistales</taxon>
        <taxon>Dethiosulfovibrionaceae</taxon>
        <taxon>Pyramidobacter</taxon>
    </lineage>
</organism>
<dbReference type="InterPro" id="IPR050319">
    <property type="entry name" value="ABC_transp_ATP-bind"/>
</dbReference>
<dbReference type="RefSeq" id="WP_154528096.1">
    <property type="nucleotide sequence ID" value="NZ_VUNH01000002.1"/>
</dbReference>
<protein>
    <submittedName>
        <fullName evidence="6">ABC transporter ATP-binding protein</fullName>
    </submittedName>
</protein>
<dbReference type="CDD" id="cd03257">
    <property type="entry name" value="ABC_NikE_OppD_transporters"/>
    <property type="match status" value="1"/>
</dbReference>
<keyword evidence="2" id="KW-0813">Transport</keyword>
<dbReference type="PANTHER" id="PTHR43776:SF7">
    <property type="entry name" value="D,D-DIPEPTIDE TRANSPORT ATP-BINDING PROTEIN DDPF-RELATED"/>
    <property type="match status" value="1"/>
</dbReference>
<dbReference type="InterPro" id="IPR003439">
    <property type="entry name" value="ABC_transporter-like_ATP-bd"/>
</dbReference>
<dbReference type="EMBL" id="VUNH01000002">
    <property type="protein sequence ID" value="MST54989.1"/>
    <property type="molecule type" value="Genomic_DNA"/>
</dbReference>
<dbReference type="InterPro" id="IPR003593">
    <property type="entry name" value="AAA+_ATPase"/>
</dbReference>
<dbReference type="SMART" id="SM00382">
    <property type="entry name" value="AAA"/>
    <property type="match status" value="1"/>
</dbReference>
<evidence type="ECO:0000256" key="4">
    <source>
        <dbReference type="ARBA" id="ARBA00022840"/>
    </source>
</evidence>
<dbReference type="Pfam" id="PF00005">
    <property type="entry name" value="ABC_tran"/>
    <property type="match status" value="1"/>
</dbReference>
<keyword evidence="4 6" id="KW-0067">ATP-binding</keyword>
<feature type="domain" description="ABC transporter" evidence="5">
    <location>
        <begin position="7"/>
        <end position="252"/>
    </location>
</feature>
<dbReference type="SUPFAM" id="SSF52540">
    <property type="entry name" value="P-loop containing nucleoside triphosphate hydrolases"/>
    <property type="match status" value="1"/>
</dbReference>
<evidence type="ECO:0000256" key="1">
    <source>
        <dbReference type="ARBA" id="ARBA00005417"/>
    </source>
</evidence>
<dbReference type="PANTHER" id="PTHR43776">
    <property type="entry name" value="TRANSPORT ATP-BINDING PROTEIN"/>
    <property type="match status" value="1"/>
</dbReference>
<evidence type="ECO:0000259" key="5">
    <source>
        <dbReference type="PROSITE" id="PS50893"/>
    </source>
</evidence>
<comment type="similarity">
    <text evidence="1">Belongs to the ABC transporter superfamily.</text>
</comment>
<name>A0A6L5Y9L9_9BACT</name>
<dbReference type="PROSITE" id="PS00211">
    <property type="entry name" value="ABC_TRANSPORTER_1"/>
    <property type="match status" value="1"/>
</dbReference>
<sequence>MAVEATVRVQNLFVSFRSRSGGEHRAVAGLSFAVEKGGTLAVVGESGSGKTTLLRALIGLVPPEAGSVALFGHNLQELAAADLSKIRQRCGYVPQDPYGALPPSLTALGAVMEPAVIARRGRTKEDVRARAKALLAELGLTGERVLDSRAVGLSGGQRQRVELARALILEPELLLCDEPTSMQDVSMRGDIIAVLRRHVARGMSLIFVTHDLKLAARAAERILVMQRGRLCEEGAAAEVLSHPQASYTKDLIAAIPVLPAKPLPEARLKGKRLYRDGGNDVILT</sequence>
<evidence type="ECO:0000313" key="7">
    <source>
        <dbReference type="Proteomes" id="UP000473699"/>
    </source>
</evidence>
<gene>
    <name evidence="6" type="ORF">FYJ74_02845</name>
</gene>
<comment type="caution">
    <text evidence="6">The sequence shown here is derived from an EMBL/GenBank/DDBJ whole genome shotgun (WGS) entry which is preliminary data.</text>
</comment>
<dbReference type="PROSITE" id="PS50893">
    <property type="entry name" value="ABC_TRANSPORTER_2"/>
    <property type="match status" value="1"/>
</dbReference>
<evidence type="ECO:0000256" key="3">
    <source>
        <dbReference type="ARBA" id="ARBA00022741"/>
    </source>
</evidence>
<evidence type="ECO:0000313" key="6">
    <source>
        <dbReference type="EMBL" id="MST54989.1"/>
    </source>
</evidence>
<dbReference type="GO" id="GO:0005524">
    <property type="term" value="F:ATP binding"/>
    <property type="evidence" value="ECO:0007669"/>
    <property type="project" value="UniProtKB-KW"/>
</dbReference>
<keyword evidence="7" id="KW-1185">Reference proteome</keyword>
<dbReference type="GO" id="GO:0055085">
    <property type="term" value="P:transmembrane transport"/>
    <property type="evidence" value="ECO:0007669"/>
    <property type="project" value="UniProtKB-ARBA"/>
</dbReference>
<keyword evidence="3" id="KW-0547">Nucleotide-binding</keyword>
<dbReference type="Proteomes" id="UP000473699">
    <property type="component" value="Unassembled WGS sequence"/>
</dbReference>
<dbReference type="AlphaFoldDB" id="A0A6L5Y9L9"/>
<dbReference type="InterPro" id="IPR027417">
    <property type="entry name" value="P-loop_NTPase"/>
</dbReference>
<reference evidence="6 7" key="1">
    <citation type="submission" date="2019-08" db="EMBL/GenBank/DDBJ databases">
        <title>In-depth cultivation of the pig gut microbiome towards novel bacterial diversity and tailored functional studies.</title>
        <authorList>
            <person name="Wylensek D."/>
            <person name="Hitch T.C.A."/>
            <person name="Clavel T."/>
        </authorList>
    </citation>
    <scope>NUCLEOTIDE SEQUENCE [LARGE SCALE GENOMIC DNA]</scope>
    <source>
        <strain evidence="6 7">SM-530-WT-4B</strain>
    </source>
</reference>
<accession>A0A6L5Y9L9</accession>
<dbReference type="GO" id="GO:0016887">
    <property type="term" value="F:ATP hydrolysis activity"/>
    <property type="evidence" value="ECO:0007669"/>
    <property type="project" value="InterPro"/>
</dbReference>
<proteinExistence type="inferred from homology"/>
<evidence type="ECO:0000256" key="2">
    <source>
        <dbReference type="ARBA" id="ARBA00022448"/>
    </source>
</evidence>